<gene>
    <name evidence="12" type="ORF">RJ641_018176</name>
</gene>
<dbReference type="Pfam" id="PF11883">
    <property type="entry name" value="DUF3403"/>
    <property type="match status" value="1"/>
</dbReference>
<dbReference type="FunFam" id="3.30.200.20:FF:000418">
    <property type="entry name" value="G-type lectin S-receptor-like serine/threonine-protein kinase"/>
    <property type="match status" value="1"/>
</dbReference>
<feature type="binding site" evidence="9">
    <location>
        <position position="121"/>
    </location>
    <ligand>
        <name>ATP</name>
        <dbReference type="ChEBI" id="CHEBI:30616"/>
    </ligand>
</feature>
<evidence type="ECO:0000256" key="5">
    <source>
        <dbReference type="ARBA" id="ARBA00022777"/>
    </source>
</evidence>
<organism evidence="12 13">
    <name type="scientific">Dillenia turbinata</name>
    <dbReference type="NCBI Taxonomy" id="194707"/>
    <lineage>
        <taxon>Eukaryota</taxon>
        <taxon>Viridiplantae</taxon>
        <taxon>Streptophyta</taxon>
        <taxon>Embryophyta</taxon>
        <taxon>Tracheophyta</taxon>
        <taxon>Spermatophyta</taxon>
        <taxon>Magnoliopsida</taxon>
        <taxon>eudicotyledons</taxon>
        <taxon>Gunneridae</taxon>
        <taxon>Pentapetalae</taxon>
        <taxon>Dilleniales</taxon>
        <taxon>Dilleniaceae</taxon>
        <taxon>Dillenia</taxon>
    </lineage>
</organism>
<keyword evidence="10" id="KW-0472">Membrane</keyword>
<dbReference type="Pfam" id="PF07714">
    <property type="entry name" value="PK_Tyr_Ser-Thr"/>
    <property type="match status" value="1"/>
</dbReference>
<dbReference type="InterPro" id="IPR021820">
    <property type="entry name" value="S-locus_recpt_kinase_C"/>
</dbReference>
<dbReference type="EMBL" id="JBAMMX010000023">
    <property type="protein sequence ID" value="KAK6917425.1"/>
    <property type="molecule type" value="Genomic_DNA"/>
</dbReference>
<evidence type="ECO:0000256" key="9">
    <source>
        <dbReference type="PROSITE-ProRule" id="PRU10141"/>
    </source>
</evidence>
<proteinExistence type="predicted"/>
<evidence type="ECO:0000313" key="12">
    <source>
        <dbReference type="EMBL" id="KAK6917425.1"/>
    </source>
</evidence>
<evidence type="ECO:0000259" key="11">
    <source>
        <dbReference type="PROSITE" id="PS50011"/>
    </source>
</evidence>
<reference evidence="12 13" key="1">
    <citation type="submission" date="2023-12" db="EMBL/GenBank/DDBJ databases">
        <title>A high-quality genome assembly for Dillenia turbinata (Dilleniales).</title>
        <authorList>
            <person name="Chanderbali A."/>
        </authorList>
    </citation>
    <scope>NUCLEOTIDE SEQUENCE [LARGE SCALE GENOMIC DNA]</scope>
    <source>
        <strain evidence="12">LSX21</strain>
        <tissue evidence="12">Leaf</tissue>
    </source>
</reference>
<dbReference type="PANTHER" id="PTHR27002">
    <property type="entry name" value="RECEPTOR-LIKE SERINE/THREONINE-PROTEIN KINASE SD1-8"/>
    <property type="match status" value="1"/>
</dbReference>
<dbReference type="InterPro" id="IPR011009">
    <property type="entry name" value="Kinase-like_dom_sf"/>
</dbReference>
<evidence type="ECO:0000313" key="13">
    <source>
        <dbReference type="Proteomes" id="UP001370490"/>
    </source>
</evidence>
<keyword evidence="4 9" id="KW-0547">Nucleotide-binding</keyword>
<dbReference type="GO" id="GO:0004674">
    <property type="term" value="F:protein serine/threonine kinase activity"/>
    <property type="evidence" value="ECO:0007669"/>
    <property type="project" value="UniProtKB-KW"/>
</dbReference>
<dbReference type="AlphaFoldDB" id="A0AAN8UKY2"/>
<comment type="caution">
    <text evidence="12">The sequence shown here is derived from an EMBL/GenBank/DDBJ whole genome shotgun (WGS) entry which is preliminary data.</text>
</comment>
<evidence type="ECO:0000256" key="6">
    <source>
        <dbReference type="ARBA" id="ARBA00022840"/>
    </source>
</evidence>
<dbReference type="PANTHER" id="PTHR27002:SF1082">
    <property type="entry name" value="OS06G0693000 PROTEIN"/>
    <property type="match status" value="1"/>
</dbReference>
<dbReference type="PROSITE" id="PS00107">
    <property type="entry name" value="PROTEIN_KINASE_ATP"/>
    <property type="match status" value="1"/>
</dbReference>
<keyword evidence="10" id="KW-1133">Transmembrane helix</keyword>
<dbReference type="Gene3D" id="1.10.510.10">
    <property type="entry name" value="Transferase(Phosphotransferase) domain 1"/>
    <property type="match status" value="1"/>
</dbReference>
<keyword evidence="3" id="KW-0808">Transferase</keyword>
<comment type="catalytic activity">
    <reaction evidence="8">
        <text>L-seryl-[protein] + ATP = O-phospho-L-seryl-[protein] + ADP + H(+)</text>
        <dbReference type="Rhea" id="RHEA:17989"/>
        <dbReference type="Rhea" id="RHEA-COMP:9863"/>
        <dbReference type="Rhea" id="RHEA-COMP:11604"/>
        <dbReference type="ChEBI" id="CHEBI:15378"/>
        <dbReference type="ChEBI" id="CHEBI:29999"/>
        <dbReference type="ChEBI" id="CHEBI:30616"/>
        <dbReference type="ChEBI" id="CHEBI:83421"/>
        <dbReference type="ChEBI" id="CHEBI:456216"/>
        <dbReference type="EC" id="2.7.11.1"/>
    </reaction>
</comment>
<keyword evidence="10" id="KW-0812">Transmembrane</keyword>
<dbReference type="SUPFAM" id="SSF56112">
    <property type="entry name" value="Protein kinase-like (PK-like)"/>
    <property type="match status" value="1"/>
</dbReference>
<dbReference type="GO" id="GO:0005886">
    <property type="term" value="C:plasma membrane"/>
    <property type="evidence" value="ECO:0007669"/>
    <property type="project" value="TreeGrafter"/>
</dbReference>
<keyword evidence="12" id="KW-0675">Receptor</keyword>
<dbReference type="InterPro" id="IPR001245">
    <property type="entry name" value="Ser-Thr/Tyr_kinase_cat_dom"/>
</dbReference>
<dbReference type="InterPro" id="IPR000719">
    <property type="entry name" value="Prot_kinase_dom"/>
</dbReference>
<dbReference type="GO" id="GO:0005524">
    <property type="term" value="F:ATP binding"/>
    <property type="evidence" value="ECO:0007669"/>
    <property type="project" value="UniProtKB-UniRule"/>
</dbReference>
<evidence type="ECO:0000256" key="3">
    <source>
        <dbReference type="ARBA" id="ARBA00022679"/>
    </source>
</evidence>
<evidence type="ECO:0000256" key="2">
    <source>
        <dbReference type="ARBA" id="ARBA00022527"/>
    </source>
</evidence>
<comment type="catalytic activity">
    <reaction evidence="7">
        <text>L-threonyl-[protein] + ATP = O-phospho-L-threonyl-[protein] + ADP + H(+)</text>
        <dbReference type="Rhea" id="RHEA:46608"/>
        <dbReference type="Rhea" id="RHEA-COMP:11060"/>
        <dbReference type="Rhea" id="RHEA-COMP:11605"/>
        <dbReference type="ChEBI" id="CHEBI:15378"/>
        <dbReference type="ChEBI" id="CHEBI:30013"/>
        <dbReference type="ChEBI" id="CHEBI:30616"/>
        <dbReference type="ChEBI" id="CHEBI:61977"/>
        <dbReference type="ChEBI" id="CHEBI:456216"/>
        <dbReference type="EC" id="2.7.11.1"/>
    </reaction>
</comment>
<feature type="transmembrane region" description="Helical" evidence="10">
    <location>
        <begin position="17"/>
        <end position="39"/>
    </location>
</feature>
<dbReference type="InterPro" id="IPR017441">
    <property type="entry name" value="Protein_kinase_ATP_BS"/>
</dbReference>
<dbReference type="EC" id="2.7.11.1" evidence="1"/>
<keyword evidence="5 12" id="KW-0418">Kinase</keyword>
<dbReference type="FunFam" id="1.10.510.10:FF:001023">
    <property type="entry name" value="Os07g0541700 protein"/>
    <property type="match status" value="1"/>
</dbReference>
<sequence>MDLGTSVKSLGSNGKNLMAVITISVIIAIAIGLSTYMIWRRMAKRRDVLSPNGREPFMTSPNKEMLEHDASHIQLQELSIFKLDKLTAATNNFAQSNKLGQGGFGDVYRGVLQNGQEIAVKRLSRYSGQGIDEFVNEVVVISKLQHRNLVKLLGCCVAGEEKMLIYEYMPNKSLDSLLFGTNHIFKRFTIIEGIGRGLLYLHKDSRVKIVHRDLNASNILLDEELNPKISEFGLARIFGGNEDQANTQRVAWKLWIEGNAMELVDLTLVDSMVEAEVLRCIHVGLLCVQEIAKDRPTVETAHTPAPKQPGFVAGQICTDAVTYQETEARGSINNVTVTNVRGR</sequence>
<keyword evidence="2" id="KW-0723">Serine/threonine-protein kinase</keyword>
<keyword evidence="13" id="KW-1185">Reference proteome</keyword>
<dbReference type="Gene3D" id="3.30.200.20">
    <property type="entry name" value="Phosphorylase Kinase, domain 1"/>
    <property type="match status" value="1"/>
</dbReference>
<evidence type="ECO:0000256" key="8">
    <source>
        <dbReference type="ARBA" id="ARBA00048679"/>
    </source>
</evidence>
<feature type="domain" description="Protein kinase" evidence="11">
    <location>
        <begin position="93"/>
        <end position="343"/>
    </location>
</feature>
<evidence type="ECO:0000256" key="1">
    <source>
        <dbReference type="ARBA" id="ARBA00012513"/>
    </source>
</evidence>
<evidence type="ECO:0000256" key="7">
    <source>
        <dbReference type="ARBA" id="ARBA00047899"/>
    </source>
</evidence>
<accession>A0AAN8UKY2</accession>
<evidence type="ECO:0000256" key="4">
    <source>
        <dbReference type="ARBA" id="ARBA00022741"/>
    </source>
</evidence>
<keyword evidence="6 9" id="KW-0067">ATP-binding</keyword>
<protein>
    <recommendedName>
        <fullName evidence="1">non-specific serine/threonine protein kinase</fullName>
        <ecNumber evidence="1">2.7.11.1</ecNumber>
    </recommendedName>
</protein>
<evidence type="ECO:0000256" key="10">
    <source>
        <dbReference type="SAM" id="Phobius"/>
    </source>
</evidence>
<dbReference type="Proteomes" id="UP001370490">
    <property type="component" value="Unassembled WGS sequence"/>
</dbReference>
<name>A0AAN8UKY2_9MAGN</name>
<dbReference type="PROSITE" id="PS50011">
    <property type="entry name" value="PROTEIN_KINASE_DOM"/>
    <property type="match status" value="1"/>
</dbReference>